<proteinExistence type="predicted"/>
<dbReference type="RefSeq" id="WP_158052163.1">
    <property type="nucleotide sequence ID" value="NZ_WBKB01000004.1"/>
</dbReference>
<accession>A0A7J5BAR2</accession>
<dbReference type="AlphaFoldDB" id="A0A7J5BAR2"/>
<keyword evidence="3" id="KW-1185">Reference proteome</keyword>
<dbReference type="OrthoDB" id="3268863at2"/>
<protein>
    <submittedName>
        <fullName evidence="2">DUF3263 domain-containing protein</fullName>
    </submittedName>
</protein>
<organism evidence="2 3">
    <name type="scientific">Gulosibacter chungangensis</name>
    <dbReference type="NCBI Taxonomy" id="979746"/>
    <lineage>
        <taxon>Bacteria</taxon>
        <taxon>Bacillati</taxon>
        <taxon>Actinomycetota</taxon>
        <taxon>Actinomycetes</taxon>
        <taxon>Micrococcales</taxon>
        <taxon>Microbacteriaceae</taxon>
        <taxon>Gulosibacter</taxon>
    </lineage>
</organism>
<dbReference type="Proteomes" id="UP000433493">
    <property type="component" value="Unassembled WGS sequence"/>
</dbReference>
<feature type="region of interest" description="Disordered" evidence="1">
    <location>
        <begin position="1"/>
        <end position="26"/>
    </location>
</feature>
<dbReference type="InterPro" id="IPR021678">
    <property type="entry name" value="DUF3263"/>
</dbReference>
<reference evidence="2 3" key="1">
    <citation type="submission" date="2019-09" db="EMBL/GenBank/DDBJ databases">
        <title>Phylogeny of genus Pseudoclavibacter and closely related genus.</title>
        <authorList>
            <person name="Li Y."/>
        </authorList>
    </citation>
    <scope>NUCLEOTIDE SEQUENCE [LARGE SCALE GENOMIC DNA]</scope>
    <source>
        <strain evidence="2 3">KCTC 13959</strain>
    </source>
</reference>
<gene>
    <name evidence="2" type="ORF">F8O05_07670</name>
</gene>
<sequence>MGKTAQPAETAQPADQAKPSQPRDLTDLERQILDFEDAHPKHSRAKEDAIRTDFGYSSTRYYQILGTLMESPVALRENPLLVKRLQRIRDRKRARRYRSA</sequence>
<comment type="caution">
    <text evidence="2">The sequence shown here is derived from an EMBL/GenBank/DDBJ whole genome shotgun (WGS) entry which is preliminary data.</text>
</comment>
<evidence type="ECO:0000313" key="2">
    <source>
        <dbReference type="EMBL" id="KAB1643114.1"/>
    </source>
</evidence>
<dbReference type="Pfam" id="PF11662">
    <property type="entry name" value="DUF3263"/>
    <property type="match status" value="1"/>
</dbReference>
<evidence type="ECO:0000256" key="1">
    <source>
        <dbReference type="SAM" id="MobiDB-lite"/>
    </source>
</evidence>
<name>A0A7J5BAR2_9MICO</name>
<evidence type="ECO:0000313" key="3">
    <source>
        <dbReference type="Proteomes" id="UP000433493"/>
    </source>
</evidence>
<dbReference type="EMBL" id="WBKB01000004">
    <property type="protein sequence ID" value="KAB1643114.1"/>
    <property type="molecule type" value="Genomic_DNA"/>
</dbReference>